<dbReference type="RefSeq" id="WP_110255785.1">
    <property type="nucleotide sequence ID" value="NZ_QJKB01000004.1"/>
</dbReference>
<dbReference type="SUPFAM" id="SSF160246">
    <property type="entry name" value="EspE N-terminal domain-like"/>
    <property type="match status" value="1"/>
</dbReference>
<dbReference type="Proteomes" id="UP000247792">
    <property type="component" value="Unassembled WGS sequence"/>
</dbReference>
<comment type="caution">
    <text evidence="2">The sequence shown here is derived from an EMBL/GenBank/DDBJ whole genome shotgun (WGS) entry which is preliminary data.</text>
</comment>
<evidence type="ECO:0000259" key="1">
    <source>
        <dbReference type="SMART" id="SM00065"/>
    </source>
</evidence>
<sequence length="431" mass="49126">MSFVRRIQQDKYDVYDKEDVHARLHFFKNLQTITNAIHSTSNIEQIMLDLSQSICELFDCERLTLYSVNYKKNAIESKVKTGLTSFKDFALPISEKSIAGFVAMSKQSVNISNVYDEAELKKFSPKLEFLRRVDQRTGFRTKHMLVGPLIHEQSNELLGVLQLINNRNDCQFPPLLEEGFKYLRNTLAVAFAQRLMSPQVIHTKFDSLIKSSILSIPELGLAARAARRKGVDVEEILIDEFEVSPADIGNSLATFFECDYQPYKADRQRPEALKNFKRAYVEDHHWLILEENADSLIVMTTDPERVMASRIVHSLFPIAKIQYCVTTQKEFRQTVDQFFGDAENVTAITEQNAQDAIDTVSAAEKALLAQVTETIQEAFAKSHPEFQIDVRSREDKTVSRMHKDGSVQRIAGQVIVDFHVDFLDTGMNTAA</sequence>
<dbReference type="OrthoDB" id="343514at2"/>
<evidence type="ECO:0000313" key="3">
    <source>
        <dbReference type="Proteomes" id="UP000247792"/>
    </source>
</evidence>
<reference evidence="2 3" key="1">
    <citation type="submission" date="2018-05" db="EMBL/GenBank/DDBJ databases">
        <title>Genomic Encyclopedia of Type Strains, Phase IV (KMG-IV): sequencing the most valuable type-strain genomes for metagenomic binning, comparative biology and taxonomic classification.</title>
        <authorList>
            <person name="Goeker M."/>
        </authorList>
    </citation>
    <scope>NUCLEOTIDE SEQUENCE [LARGE SCALE GENOMIC DNA]</scope>
    <source>
        <strain evidence="2 3">DSM 19792</strain>
    </source>
</reference>
<gene>
    <name evidence="2" type="ORF">DFR42_104249</name>
</gene>
<proteinExistence type="predicted"/>
<dbReference type="SUPFAM" id="SSF55781">
    <property type="entry name" value="GAF domain-like"/>
    <property type="match status" value="1"/>
</dbReference>
<dbReference type="Pfam" id="PF01590">
    <property type="entry name" value="GAF"/>
    <property type="match status" value="1"/>
</dbReference>
<dbReference type="AlphaFoldDB" id="A0A318JHW6"/>
<dbReference type="InterPro" id="IPR003018">
    <property type="entry name" value="GAF"/>
</dbReference>
<dbReference type="EMBL" id="QJKB01000004">
    <property type="protein sequence ID" value="PXX43248.1"/>
    <property type="molecule type" value="Genomic_DNA"/>
</dbReference>
<organism evidence="2 3">
    <name type="scientific">Undibacterium pigrum</name>
    <dbReference type="NCBI Taxonomy" id="401470"/>
    <lineage>
        <taxon>Bacteria</taxon>
        <taxon>Pseudomonadati</taxon>
        <taxon>Pseudomonadota</taxon>
        <taxon>Betaproteobacteria</taxon>
        <taxon>Burkholderiales</taxon>
        <taxon>Oxalobacteraceae</taxon>
        <taxon>Undibacterium</taxon>
    </lineage>
</organism>
<keyword evidence="3" id="KW-1185">Reference proteome</keyword>
<evidence type="ECO:0000313" key="2">
    <source>
        <dbReference type="EMBL" id="PXX43248.1"/>
    </source>
</evidence>
<feature type="domain" description="GAF" evidence="1">
    <location>
        <begin position="42"/>
        <end position="201"/>
    </location>
</feature>
<protein>
    <submittedName>
        <fullName evidence="2">GAF domain-containing protein</fullName>
    </submittedName>
</protein>
<dbReference type="Gene3D" id="3.30.450.40">
    <property type="match status" value="1"/>
</dbReference>
<dbReference type="Pfam" id="PF05157">
    <property type="entry name" value="MshEN"/>
    <property type="match status" value="1"/>
</dbReference>
<dbReference type="InterPro" id="IPR037257">
    <property type="entry name" value="T2SS_E_N_sf"/>
</dbReference>
<dbReference type="InterPro" id="IPR007831">
    <property type="entry name" value="T2SS_GspE_N"/>
</dbReference>
<accession>A0A318JHW6</accession>
<dbReference type="InterPro" id="IPR029016">
    <property type="entry name" value="GAF-like_dom_sf"/>
</dbReference>
<name>A0A318JHW6_9BURK</name>
<dbReference type="SMART" id="SM00065">
    <property type="entry name" value="GAF"/>
    <property type="match status" value="1"/>
</dbReference>